<evidence type="ECO:0000256" key="5">
    <source>
        <dbReference type="HAMAP-Rule" id="MF_00374"/>
    </source>
</evidence>
<gene>
    <name evidence="5 6" type="primary">rpmC</name>
    <name evidence="6" type="ORF">CO178_01875</name>
</gene>
<dbReference type="EMBL" id="PFWY01000084">
    <property type="protein sequence ID" value="PJA40628.1"/>
    <property type="molecule type" value="Genomic_DNA"/>
</dbReference>
<dbReference type="InterPro" id="IPR001854">
    <property type="entry name" value="Ribosomal_uL29"/>
</dbReference>
<evidence type="ECO:0000313" key="6">
    <source>
        <dbReference type="EMBL" id="PJA40628.1"/>
    </source>
</evidence>
<dbReference type="GO" id="GO:1990904">
    <property type="term" value="C:ribonucleoprotein complex"/>
    <property type="evidence" value="ECO:0007669"/>
    <property type="project" value="UniProtKB-KW"/>
</dbReference>
<dbReference type="Proteomes" id="UP000230683">
    <property type="component" value="Unassembled WGS sequence"/>
</dbReference>
<keyword evidence="3 5" id="KW-0687">Ribonucleoprotein</keyword>
<dbReference type="Gene3D" id="1.10.287.310">
    <property type="match status" value="1"/>
</dbReference>
<reference evidence="7" key="1">
    <citation type="submission" date="2017-09" db="EMBL/GenBank/DDBJ databases">
        <title>Depth-based differentiation of microbial function through sediment-hosted aquifers and enrichment of novel symbionts in the deep terrestrial subsurface.</title>
        <authorList>
            <person name="Probst A.J."/>
            <person name="Ladd B."/>
            <person name="Jarett J.K."/>
            <person name="Geller-Mcgrath D.E."/>
            <person name="Sieber C.M.K."/>
            <person name="Emerson J.B."/>
            <person name="Anantharaman K."/>
            <person name="Thomas B.C."/>
            <person name="Malmstrom R."/>
            <person name="Stieglmeier M."/>
            <person name="Klingl A."/>
            <person name="Woyke T."/>
            <person name="Ryan C.M."/>
            <person name="Banfield J.F."/>
        </authorList>
    </citation>
    <scope>NUCLEOTIDE SEQUENCE [LARGE SCALE GENOMIC DNA]</scope>
</reference>
<proteinExistence type="inferred from homology"/>
<accession>A0A2M7X3B1</accession>
<keyword evidence="2 5" id="KW-0689">Ribosomal protein</keyword>
<dbReference type="GO" id="GO:0005840">
    <property type="term" value="C:ribosome"/>
    <property type="evidence" value="ECO:0007669"/>
    <property type="project" value="UniProtKB-KW"/>
</dbReference>
<protein>
    <recommendedName>
        <fullName evidence="4 5">Large ribosomal subunit protein uL29</fullName>
    </recommendedName>
</protein>
<sequence>MKKMTDLRKLDSTKLKTELKSIKKEMVDKKMMYGAGKEKDTSIFSKYRKEIARINTVLMEKEVLNEQENN</sequence>
<evidence type="ECO:0000256" key="1">
    <source>
        <dbReference type="ARBA" id="ARBA00009254"/>
    </source>
</evidence>
<dbReference type="AlphaFoldDB" id="A0A2M7X3B1"/>
<dbReference type="GO" id="GO:0006412">
    <property type="term" value="P:translation"/>
    <property type="evidence" value="ECO:0007669"/>
    <property type="project" value="UniProtKB-UniRule"/>
</dbReference>
<comment type="similarity">
    <text evidence="1 5">Belongs to the universal ribosomal protein uL29 family.</text>
</comment>
<dbReference type="GO" id="GO:0003735">
    <property type="term" value="F:structural constituent of ribosome"/>
    <property type="evidence" value="ECO:0007669"/>
    <property type="project" value="InterPro"/>
</dbReference>
<evidence type="ECO:0000313" key="7">
    <source>
        <dbReference type="Proteomes" id="UP000230683"/>
    </source>
</evidence>
<dbReference type="HAMAP" id="MF_00374">
    <property type="entry name" value="Ribosomal_uL29"/>
    <property type="match status" value="1"/>
</dbReference>
<evidence type="ECO:0000256" key="4">
    <source>
        <dbReference type="ARBA" id="ARBA00035204"/>
    </source>
</evidence>
<organism evidence="6 7">
    <name type="scientific">candidate division WWE3 bacterium CG_4_9_14_3_um_filter_34_6</name>
    <dbReference type="NCBI Taxonomy" id="1975079"/>
    <lineage>
        <taxon>Bacteria</taxon>
        <taxon>Katanobacteria</taxon>
    </lineage>
</organism>
<name>A0A2M7X3B1_UNCKA</name>
<dbReference type="NCBIfam" id="TIGR00012">
    <property type="entry name" value="L29"/>
    <property type="match status" value="1"/>
</dbReference>
<dbReference type="SUPFAM" id="SSF46561">
    <property type="entry name" value="Ribosomal protein L29 (L29p)"/>
    <property type="match status" value="1"/>
</dbReference>
<dbReference type="Pfam" id="PF00831">
    <property type="entry name" value="Ribosomal_L29"/>
    <property type="match status" value="1"/>
</dbReference>
<dbReference type="InterPro" id="IPR036049">
    <property type="entry name" value="Ribosomal_uL29_sf"/>
</dbReference>
<comment type="caution">
    <text evidence="6">The sequence shown here is derived from an EMBL/GenBank/DDBJ whole genome shotgun (WGS) entry which is preliminary data.</text>
</comment>
<evidence type="ECO:0000256" key="3">
    <source>
        <dbReference type="ARBA" id="ARBA00023274"/>
    </source>
</evidence>
<evidence type="ECO:0000256" key="2">
    <source>
        <dbReference type="ARBA" id="ARBA00022980"/>
    </source>
</evidence>